<evidence type="ECO:0000313" key="6">
    <source>
        <dbReference type="Proteomes" id="UP001174694"/>
    </source>
</evidence>
<dbReference type="PANTHER" id="PTHR12143:SF44">
    <property type="entry name" value="GLYCOSYL HYDROLASE FAMILY 92 DOMAIN-CONTAINING PROTEIN"/>
    <property type="match status" value="1"/>
</dbReference>
<dbReference type="NCBIfam" id="TIGR01180">
    <property type="entry name" value="aman2_put"/>
    <property type="match status" value="1"/>
</dbReference>
<dbReference type="InterPro" id="IPR050883">
    <property type="entry name" value="PNGase"/>
</dbReference>
<keyword evidence="5" id="KW-0378">Hydrolase</keyword>
<evidence type="ECO:0000256" key="2">
    <source>
        <dbReference type="SAM" id="SignalP"/>
    </source>
</evidence>
<dbReference type="GO" id="GO:0005634">
    <property type="term" value="C:nucleus"/>
    <property type="evidence" value="ECO:0007669"/>
    <property type="project" value="TreeGrafter"/>
</dbReference>
<dbReference type="InterPro" id="IPR041371">
    <property type="entry name" value="GH92_N"/>
</dbReference>
<proteinExistence type="predicted"/>
<evidence type="ECO:0000313" key="5">
    <source>
        <dbReference type="EMBL" id="KAJ9149018.1"/>
    </source>
</evidence>
<dbReference type="GO" id="GO:0030246">
    <property type="term" value="F:carbohydrate binding"/>
    <property type="evidence" value="ECO:0007669"/>
    <property type="project" value="InterPro"/>
</dbReference>
<dbReference type="GO" id="GO:0005829">
    <property type="term" value="C:cytosol"/>
    <property type="evidence" value="ECO:0007669"/>
    <property type="project" value="TreeGrafter"/>
</dbReference>
<dbReference type="Gene3D" id="1.20.1050.60">
    <property type="entry name" value="alpha-1,2-mannosidase"/>
    <property type="match status" value="1"/>
</dbReference>
<name>A0AA38RV31_9PEZI</name>
<dbReference type="InterPro" id="IPR005887">
    <property type="entry name" value="GH92_a_mannosidase_put"/>
</dbReference>
<evidence type="ECO:0000259" key="4">
    <source>
        <dbReference type="Pfam" id="PF17678"/>
    </source>
</evidence>
<dbReference type="AlphaFoldDB" id="A0AA38RV31"/>
<dbReference type="Proteomes" id="UP001174694">
    <property type="component" value="Unassembled WGS sequence"/>
</dbReference>
<reference evidence="5" key="1">
    <citation type="submission" date="2022-07" db="EMBL/GenBank/DDBJ databases">
        <title>Fungi with potential for degradation of polypropylene.</title>
        <authorList>
            <person name="Gostincar C."/>
        </authorList>
    </citation>
    <scope>NUCLEOTIDE SEQUENCE</scope>
    <source>
        <strain evidence="5">EXF-13308</strain>
    </source>
</reference>
<protein>
    <submittedName>
        <fullName evidence="5">Glycoside hydrolase family 92 protein</fullName>
    </submittedName>
</protein>
<keyword evidence="2" id="KW-0732">Signal</keyword>
<feature type="compositionally biased region" description="Low complexity" evidence="1">
    <location>
        <begin position="448"/>
        <end position="460"/>
    </location>
</feature>
<feature type="domain" description="Glycosyl hydrolase family 92" evidence="3">
    <location>
        <begin position="280"/>
        <end position="752"/>
    </location>
</feature>
<evidence type="ECO:0000259" key="3">
    <source>
        <dbReference type="Pfam" id="PF07971"/>
    </source>
</evidence>
<sequence>MATLLSLSFSVIAGAVVGTAQAASSADLTAYVLTNTGTTNGGNTFPGVSYPFGMVKLGPDLYTGSDSYSGYQATGNFTGFSMLHESGTGGAPKYGVVSQYPVSGGVTNPLVTPSDPRAADDVTEVGYYKSSIASGIIVELAATDRAGMYRYDFSGATGQPNIIVDVSHVLPSFRGMGLGQNYLGGSISVSQEGGHLSYQGSGSYDNGWNRSPKWTVYFCGYFDAPGTYETFLGQDSTGSTIAQYPSTSNVTSESRLGAVFSFNDTSVTSRVGVSFISSEQACGNVNSQITDGTELETLVNNTKSAWNTEVLSKVTTTDTDETNLQLLYTSIYFMLLLPTNKTGENPKWTSTEPYYDDTFTLWDLFRCTTSLFHVLQPTHYEEYIRSLIDIWRHDGFMPDARSSFQNGATQGGSNADNVLADAYVKGVRGKIDWEDGYAAMVTDAEVVPPNNNDPRDPSSSTAEGRGALPDWLEYGFITPTYGRSVSRAVEYSCNDFGLYQVAKGLGKTDDAAKYVKRSRNWRNHWNTDMTSLGFSGFVGPRNTTGFIAQDPLSCGGCYWADYYYEALPWEYSFNAHHDIDTLISLSGGEATFVTRLEAMFTPGNNPSGSFDQMIFNPGNEPSFTTPFLFNFVGRQDRAVYHSRSIAKSYYHATPDGLPGNSDAGAMESWLLWVMLGLYPVTGQTTFLIGSPWFSDLSVDLGGGKALRVTSTGGSDDSYYVQSLKVNGRAWTKSWLTWSDVFEDGGELDFVLGPSPANWTTGPAPPSPATECGSSASRRRGVAKRAQVLLSEDC</sequence>
<comment type="caution">
    <text evidence="5">The sequence shown here is derived from an EMBL/GenBank/DDBJ whole genome shotgun (WGS) entry which is preliminary data.</text>
</comment>
<evidence type="ECO:0000256" key="1">
    <source>
        <dbReference type="SAM" id="MobiDB-lite"/>
    </source>
</evidence>
<organism evidence="5 6">
    <name type="scientific">Pleurostoma richardsiae</name>
    <dbReference type="NCBI Taxonomy" id="41990"/>
    <lineage>
        <taxon>Eukaryota</taxon>
        <taxon>Fungi</taxon>
        <taxon>Dikarya</taxon>
        <taxon>Ascomycota</taxon>
        <taxon>Pezizomycotina</taxon>
        <taxon>Sordariomycetes</taxon>
        <taxon>Sordariomycetidae</taxon>
        <taxon>Calosphaeriales</taxon>
        <taxon>Pleurostomataceae</taxon>
        <taxon>Pleurostoma</taxon>
    </lineage>
</organism>
<feature type="region of interest" description="Disordered" evidence="1">
    <location>
        <begin position="758"/>
        <end position="779"/>
    </location>
</feature>
<dbReference type="FunFam" id="1.20.1610.10:FF:000003">
    <property type="entry name" value="Glycoside hydrolase family 92 protein"/>
    <property type="match status" value="1"/>
</dbReference>
<feature type="domain" description="Glycosyl hydrolase family 92 N-terminal" evidence="4">
    <location>
        <begin position="31"/>
        <end position="274"/>
    </location>
</feature>
<dbReference type="GO" id="GO:0000224">
    <property type="term" value="F:peptide-N4-(N-acetyl-beta-glucosaminyl)asparagine amidase activity"/>
    <property type="evidence" value="ECO:0007669"/>
    <property type="project" value="TreeGrafter"/>
</dbReference>
<dbReference type="EMBL" id="JANBVO010000011">
    <property type="protein sequence ID" value="KAJ9149018.1"/>
    <property type="molecule type" value="Genomic_DNA"/>
</dbReference>
<dbReference type="GO" id="GO:0005975">
    <property type="term" value="P:carbohydrate metabolic process"/>
    <property type="evidence" value="ECO:0007669"/>
    <property type="project" value="InterPro"/>
</dbReference>
<dbReference type="Gene3D" id="3.30.2080.10">
    <property type="entry name" value="GH92 mannosidase domain"/>
    <property type="match status" value="1"/>
</dbReference>
<dbReference type="InterPro" id="IPR014718">
    <property type="entry name" value="GH-type_carb-bd"/>
</dbReference>
<dbReference type="FunFam" id="1.20.1050.60:FF:000002">
    <property type="entry name" value="Glycosyl hydrolase family 92"/>
    <property type="match status" value="1"/>
</dbReference>
<dbReference type="Gene3D" id="2.70.98.10">
    <property type="match status" value="1"/>
</dbReference>
<dbReference type="PANTHER" id="PTHR12143">
    <property type="entry name" value="PEPTIDE N-GLYCANASE PNGASE -RELATED"/>
    <property type="match status" value="1"/>
</dbReference>
<keyword evidence="6" id="KW-1185">Reference proteome</keyword>
<feature type="chain" id="PRO_5041354685" evidence="2">
    <location>
        <begin position="23"/>
        <end position="793"/>
    </location>
</feature>
<accession>A0AA38RV31</accession>
<feature type="signal peptide" evidence="2">
    <location>
        <begin position="1"/>
        <end position="22"/>
    </location>
</feature>
<dbReference type="SUPFAM" id="SSF48208">
    <property type="entry name" value="Six-hairpin glycosidases"/>
    <property type="match status" value="1"/>
</dbReference>
<dbReference type="InterPro" id="IPR012939">
    <property type="entry name" value="Glyco_hydro_92"/>
</dbReference>
<dbReference type="Pfam" id="PF07971">
    <property type="entry name" value="Glyco_hydro_92"/>
    <property type="match status" value="1"/>
</dbReference>
<dbReference type="GO" id="GO:0006516">
    <property type="term" value="P:glycoprotein catabolic process"/>
    <property type="evidence" value="ECO:0007669"/>
    <property type="project" value="TreeGrafter"/>
</dbReference>
<dbReference type="Gene3D" id="1.20.1610.10">
    <property type="entry name" value="alpha-1,2-mannosidases domains"/>
    <property type="match status" value="1"/>
</dbReference>
<dbReference type="InterPro" id="IPR008928">
    <property type="entry name" value="6-hairpin_glycosidase_sf"/>
</dbReference>
<dbReference type="FunFam" id="3.30.2080.10:FF:000001">
    <property type="entry name" value="Alpha-1,2-mannosidase subfamily"/>
    <property type="match status" value="1"/>
</dbReference>
<dbReference type="Pfam" id="PF17678">
    <property type="entry name" value="Glyco_hydro_92N"/>
    <property type="match status" value="1"/>
</dbReference>
<feature type="region of interest" description="Disordered" evidence="1">
    <location>
        <begin position="445"/>
        <end position="466"/>
    </location>
</feature>
<dbReference type="FunFam" id="2.70.98.10:FF:000028">
    <property type="entry name" value="Alpha-1,2-mannosidase family protein (AFU_orthologue AFUA_5G10520)"/>
    <property type="match status" value="1"/>
</dbReference>
<gene>
    <name evidence="5" type="ORF">NKR23_g4473</name>
</gene>